<evidence type="ECO:0000313" key="3">
    <source>
        <dbReference type="EMBL" id="QSP93657.1"/>
    </source>
</evidence>
<reference evidence="3 4" key="1">
    <citation type="submission" date="2021-03" db="EMBL/GenBank/DDBJ databases">
        <title>Genome sequencing of Marinobacter sp. LPB0319.</title>
        <authorList>
            <person name="Kim J."/>
        </authorList>
    </citation>
    <scope>NUCLEOTIDE SEQUENCE [LARGE SCALE GENOMIC DNA]</scope>
    <source>
        <strain evidence="3 4">LPB0319</strain>
    </source>
</reference>
<protein>
    <recommendedName>
        <fullName evidence="2">Haemolysin activator HlyB C-terminal domain-containing protein</fullName>
    </recommendedName>
</protein>
<proteinExistence type="predicted"/>
<dbReference type="RefSeq" id="WP_206642879.1">
    <property type="nucleotide sequence ID" value="NZ_CP071247.1"/>
</dbReference>
<feature type="signal peptide" evidence="1">
    <location>
        <begin position="1"/>
        <end position="20"/>
    </location>
</feature>
<keyword evidence="4" id="KW-1185">Reference proteome</keyword>
<sequence>MKTVAVMALVWCIISGQAWATPSNDGLPKWLQSRIELSGASEKNSDEFNGHVKLNTRGLFFTDHVFGVKFQNGVSRLADQDSDNLGFSYGFPVGDTRVGVEMLRRDHRGDTTSGGERFNQSQDKKALAVSVSRSLFSWRDVRFKTIIRHASEYEERFEAGHWDESASEERSSMTLDASGKRELAAGFEASARLALSAGSEFHQVEDTAGVDESSAVFQKASLSSSIRRPLRNWLFALDGHYQFAPSELPASENVVVASSSMISGFNGSSLSSPDGGWLKLKADSPQFRLPGAEGVQSRVQLAALRGWVPGKEANSGEFGRASAVEASLQFETRSVQTNLSVGRLVETTGDSVERPESPDVSFSVRVAL</sequence>
<feature type="domain" description="Haemolysin activator HlyB C-terminal" evidence="2">
    <location>
        <begin position="41"/>
        <end position="315"/>
    </location>
</feature>
<accession>A0ABX7MN40</accession>
<name>A0ABX7MN40_9GAMM</name>
<feature type="chain" id="PRO_5046444732" description="Haemolysin activator HlyB C-terminal domain-containing protein" evidence="1">
    <location>
        <begin position="21"/>
        <end position="368"/>
    </location>
</feature>
<dbReference type="EMBL" id="CP071247">
    <property type="protein sequence ID" value="QSP93657.1"/>
    <property type="molecule type" value="Genomic_DNA"/>
</dbReference>
<organism evidence="3 4">
    <name type="scientific">Marinobacter salinisoli</name>
    <dbReference type="NCBI Taxonomy" id="2769486"/>
    <lineage>
        <taxon>Bacteria</taxon>
        <taxon>Pseudomonadati</taxon>
        <taxon>Pseudomonadota</taxon>
        <taxon>Gammaproteobacteria</taxon>
        <taxon>Pseudomonadales</taxon>
        <taxon>Marinobacteraceae</taxon>
        <taxon>Marinobacter</taxon>
    </lineage>
</organism>
<evidence type="ECO:0000259" key="2">
    <source>
        <dbReference type="Pfam" id="PF03865"/>
    </source>
</evidence>
<evidence type="ECO:0000256" key="1">
    <source>
        <dbReference type="SAM" id="SignalP"/>
    </source>
</evidence>
<dbReference type="Gene3D" id="2.40.160.50">
    <property type="entry name" value="membrane protein fhac: a member of the omp85/tpsb transporter family"/>
    <property type="match status" value="1"/>
</dbReference>
<dbReference type="Pfam" id="PF03865">
    <property type="entry name" value="ShlB"/>
    <property type="match status" value="1"/>
</dbReference>
<gene>
    <name evidence="3" type="ORF">LPB19_10605</name>
</gene>
<keyword evidence="1" id="KW-0732">Signal</keyword>
<dbReference type="Proteomes" id="UP000663555">
    <property type="component" value="Chromosome"/>
</dbReference>
<evidence type="ECO:0000313" key="4">
    <source>
        <dbReference type="Proteomes" id="UP000663555"/>
    </source>
</evidence>
<dbReference type="InterPro" id="IPR005565">
    <property type="entry name" value="Hemolysn_activator_HlyB_C"/>
</dbReference>